<protein>
    <recommendedName>
        <fullName evidence="2">ribonuclease H</fullName>
        <ecNumber evidence="2">3.1.26.4</ecNumber>
    </recommendedName>
</protein>
<dbReference type="InterPro" id="IPR051320">
    <property type="entry name" value="Viral_Replic_Matur_Polypro"/>
</dbReference>
<proteinExistence type="inferred from homology"/>
<reference evidence="5" key="1">
    <citation type="journal article" date="2022" name="bioRxiv">
        <title>Sequencing and chromosome-scale assembly of the giantPleurodeles waltlgenome.</title>
        <authorList>
            <person name="Brown T."/>
            <person name="Elewa A."/>
            <person name="Iarovenko S."/>
            <person name="Subramanian E."/>
            <person name="Araus A.J."/>
            <person name="Petzold A."/>
            <person name="Susuki M."/>
            <person name="Suzuki K.-i.T."/>
            <person name="Hayashi T."/>
            <person name="Toyoda A."/>
            <person name="Oliveira C."/>
            <person name="Osipova E."/>
            <person name="Leigh N.D."/>
            <person name="Simon A."/>
            <person name="Yun M.H."/>
        </authorList>
    </citation>
    <scope>NUCLEOTIDE SEQUENCE</scope>
    <source>
        <strain evidence="5">20211129_DDA</strain>
        <tissue evidence="5">Liver</tissue>
    </source>
</reference>
<dbReference type="EMBL" id="JANPWB010000010">
    <property type="protein sequence ID" value="KAJ1142196.1"/>
    <property type="molecule type" value="Genomic_DNA"/>
</dbReference>
<comment type="similarity">
    <text evidence="1">Belongs to the beta type-B retroviral polymerase family. HERV class-II K(HML-2) pol subfamily.</text>
</comment>
<dbReference type="Pfam" id="PF17919">
    <property type="entry name" value="RT_RNaseH_2"/>
    <property type="match status" value="1"/>
</dbReference>
<dbReference type="EC" id="3.1.26.4" evidence="2"/>
<evidence type="ECO:0000259" key="4">
    <source>
        <dbReference type="PROSITE" id="PS50878"/>
    </source>
</evidence>
<dbReference type="FunFam" id="3.30.70.270:FF:000020">
    <property type="entry name" value="Transposon Tf2-6 polyprotein-like Protein"/>
    <property type="match status" value="1"/>
</dbReference>
<sequence>MYLDDILIYSRRPELHSSHVKQVLQRLREHQLSCKPEKCEFDKTKVKYLGYHLSPTGIAMDQEKVEATLDWPSPSSIRETQCFLGLANFYQQFILDFAEQTSHITQTLKKEILKKGFVWTMAAEKAFQSLKKAFTQAPILRHPDTNKQFIVVTDASERAIGAALLQQQEGDGLEHPVFYLSHVISASEQHYSVLERELLALKTACLEWRQFLMGSKEPFEFFFPLALLLRDTACSWRTHCLQHRGYQKESSLLGPRPNIPEQDPRHSLCGLQGEAARKS</sequence>
<dbReference type="PROSITE" id="PS50878">
    <property type="entry name" value="RT_POL"/>
    <property type="match status" value="1"/>
</dbReference>
<dbReference type="AlphaFoldDB" id="A0AAV7QS16"/>
<dbReference type="InterPro" id="IPR041577">
    <property type="entry name" value="RT_RNaseH_2"/>
</dbReference>
<dbReference type="Pfam" id="PF00078">
    <property type="entry name" value="RVT_1"/>
    <property type="match status" value="1"/>
</dbReference>
<keyword evidence="6" id="KW-1185">Reference proteome</keyword>
<dbReference type="PANTHER" id="PTHR33064">
    <property type="entry name" value="POL PROTEIN"/>
    <property type="match status" value="1"/>
</dbReference>
<dbReference type="InterPro" id="IPR043502">
    <property type="entry name" value="DNA/RNA_pol_sf"/>
</dbReference>
<dbReference type="SUPFAM" id="SSF56672">
    <property type="entry name" value="DNA/RNA polymerases"/>
    <property type="match status" value="1"/>
</dbReference>
<dbReference type="Proteomes" id="UP001066276">
    <property type="component" value="Chromosome 6"/>
</dbReference>
<dbReference type="Gene3D" id="3.30.70.270">
    <property type="match status" value="2"/>
</dbReference>
<feature type="region of interest" description="Disordered" evidence="3">
    <location>
        <begin position="250"/>
        <end position="279"/>
    </location>
</feature>
<dbReference type="InterPro" id="IPR043128">
    <property type="entry name" value="Rev_trsase/Diguanyl_cyclase"/>
</dbReference>
<dbReference type="InterPro" id="IPR000477">
    <property type="entry name" value="RT_dom"/>
</dbReference>
<evidence type="ECO:0000313" key="6">
    <source>
        <dbReference type="Proteomes" id="UP001066276"/>
    </source>
</evidence>
<organism evidence="5 6">
    <name type="scientific">Pleurodeles waltl</name>
    <name type="common">Iberian ribbed newt</name>
    <dbReference type="NCBI Taxonomy" id="8319"/>
    <lineage>
        <taxon>Eukaryota</taxon>
        <taxon>Metazoa</taxon>
        <taxon>Chordata</taxon>
        <taxon>Craniata</taxon>
        <taxon>Vertebrata</taxon>
        <taxon>Euteleostomi</taxon>
        <taxon>Amphibia</taxon>
        <taxon>Batrachia</taxon>
        <taxon>Caudata</taxon>
        <taxon>Salamandroidea</taxon>
        <taxon>Salamandridae</taxon>
        <taxon>Pleurodelinae</taxon>
        <taxon>Pleurodeles</taxon>
    </lineage>
</organism>
<feature type="domain" description="Reverse transcriptase" evidence="4">
    <location>
        <begin position="1"/>
        <end position="53"/>
    </location>
</feature>
<evidence type="ECO:0000256" key="1">
    <source>
        <dbReference type="ARBA" id="ARBA00010879"/>
    </source>
</evidence>
<evidence type="ECO:0000256" key="3">
    <source>
        <dbReference type="SAM" id="MobiDB-lite"/>
    </source>
</evidence>
<accession>A0AAV7QS16</accession>
<evidence type="ECO:0000256" key="2">
    <source>
        <dbReference type="ARBA" id="ARBA00012180"/>
    </source>
</evidence>
<dbReference type="GO" id="GO:0004523">
    <property type="term" value="F:RNA-DNA hybrid ribonuclease activity"/>
    <property type="evidence" value="ECO:0007669"/>
    <property type="project" value="UniProtKB-EC"/>
</dbReference>
<evidence type="ECO:0000313" key="5">
    <source>
        <dbReference type="EMBL" id="KAJ1142196.1"/>
    </source>
</evidence>
<gene>
    <name evidence="5" type="ORF">NDU88_008523</name>
</gene>
<dbReference type="PANTHER" id="PTHR33064:SF37">
    <property type="entry name" value="RIBONUCLEASE H"/>
    <property type="match status" value="1"/>
</dbReference>
<name>A0AAV7QS16_PLEWA</name>
<comment type="caution">
    <text evidence="5">The sequence shown here is derived from an EMBL/GenBank/DDBJ whole genome shotgun (WGS) entry which is preliminary data.</text>
</comment>